<evidence type="ECO:0000256" key="1">
    <source>
        <dbReference type="ARBA" id="ARBA00022679"/>
    </source>
</evidence>
<evidence type="ECO:0000313" key="7">
    <source>
        <dbReference type="EMBL" id="MBB4678873.1"/>
    </source>
</evidence>
<feature type="transmembrane region" description="Helical" evidence="5">
    <location>
        <begin position="63"/>
        <end position="80"/>
    </location>
</feature>
<dbReference type="InterPro" id="IPR050482">
    <property type="entry name" value="Sensor_HK_TwoCompSys"/>
</dbReference>
<dbReference type="Proteomes" id="UP000533598">
    <property type="component" value="Unassembled WGS sequence"/>
</dbReference>
<dbReference type="EC" id="2.7.13.3" evidence="7"/>
<keyword evidence="3" id="KW-0902">Two-component regulatory system</keyword>
<accession>A0A7W7CFM3</accession>
<dbReference type="PANTHER" id="PTHR24421">
    <property type="entry name" value="NITRATE/NITRITE SENSOR PROTEIN NARX-RELATED"/>
    <property type="match status" value="1"/>
</dbReference>
<feature type="transmembrane region" description="Helical" evidence="5">
    <location>
        <begin position="35"/>
        <end position="56"/>
    </location>
</feature>
<dbReference type="PANTHER" id="PTHR24421:SF63">
    <property type="entry name" value="SENSOR HISTIDINE KINASE DESK"/>
    <property type="match status" value="1"/>
</dbReference>
<feature type="domain" description="Signal transduction histidine kinase subgroup 3 dimerisation and phosphoacceptor" evidence="6">
    <location>
        <begin position="174"/>
        <end position="240"/>
    </location>
</feature>
<evidence type="ECO:0000256" key="3">
    <source>
        <dbReference type="ARBA" id="ARBA00023012"/>
    </source>
</evidence>
<dbReference type="GO" id="GO:0046983">
    <property type="term" value="F:protein dimerization activity"/>
    <property type="evidence" value="ECO:0007669"/>
    <property type="project" value="InterPro"/>
</dbReference>
<proteinExistence type="predicted"/>
<dbReference type="InterPro" id="IPR011712">
    <property type="entry name" value="Sig_transdc_His_kin_sub3_dim/P"/>
</dbReference>
<dbReference type="AlphaFoldDB" id="A0A7W7CFM3"/>
<dbReference type="InterPro" id="IPR036890">
    <property type="entry name" value="HATPase_C_sf"/>
</dbReference>
<dbReference type="SUPFAM" id="SSF55874">
    <property type="entry name" value="ATPase domain of HSP90 chaperone/DNA topoisomerase II/histidine kinase"/>
    <property type="match status" value="1"/>
</dbReference>
<evidence type="ECO:0000256" key="4">
    <source>
        <dbReference type="SAM" id="Coils"/>
    </source>
</evidence>
<dbReference type="Gene3D" id="1.20.5.1930">
    <property type="match status" value="1"/>
</dbReference>
<dbReference type="RefSeq" id="WP_185004686.1">
    <property type="nucleotide sequence ID" value="NZ_BAAAUI010000081.1"/>
</dbReference>
<keyword evidence="4" id="KW-0175">Coiled coil</keyword>
<feature type="coiled-coil region" evidence="4">
    <location>
        <begin position="149"/>
        <end position="176"/>
    </location>
</feature>
<keyword evidence="5" id="KW-1133">Transmembrane helix</keyword>
<feature type="transmembrane region" description="Helical" evidence="5">
    <location>
        <begin position="132"/>
        <end position="150"/>
    </location>
</feature>
<feature type="transmembrane region" description="Helical" evidence="5">
    <location>
        <begin position="109"/>
        <end position="126"/>
    </location>
</feature>
<keyword evidence="5" id="KW-0812">Transmembrane</keyword>
<keyword evidence="5" id="KW-0472">Membrane</keyword>
<evidence type="ECO:0000259" key="6">
    <source>
        <dbReference type="Pfam" id="PF07730"/>
    </source>
</evidence>
<dbReference type="Gene3D" id="3.30.565.10">
    <property type="entry name" value="Histidine kinase-like ATPase, C-terminal domain"/>
    <property type="match status" value="1"/>
</dbReference>
<evidence type="ECO:0000256" key="2">
    <source>
        <dbReference type="ARBA" id="ARBA00022777"/>
    </source>
</evidence>
<protein>
    <submittedName>
        <fullName evidence="7">Two-component system sensor histidine kinase DesK</fullName>
        <ecNumber evidence="7">2.7.13.3</ecNumber>
    </submittedName>
</protein>
<sequence>MGTRPVTDRLHGQLPPVAMLPWLASLLLPAVRANALGATALGAFALTYGIAVWLVLNKRGPSRAPIALAVLLTTIALTCAREFGDFWYLPMPFVFAVWSLITVDYGAPLVNVIGVLVVHLLGVWVGSDAPPIVIGAFLTFLAGMLTFVVLRLSRAVAELEAAREELAHTAVGQERQRFARDLHDLLGHTLSLVVVKAEAVRRLIPRDPAKAQDQAADIEAVGRRALAEVRQAVSGYREPSLPEELAGARAALVAAGVTAELPDPGELPAAAPPVLGWVVREGVTNVLRHARARRCLIDLHTVDGTTVLTITNDGTTPTKTPITWGNGLNGLTERVHSAGGELTATPTPAGFTLRVSVPTGEQP</sequence>
<organism evidence="7 8">
    <name type="scientific">Crossiella cryophila</name>
    <dbReference type="NCBI Taxonomy" id="43355"/>
    <lineage>
        <taxon>Bacteria</taxon>
        <taxon>Bacillati</taxon>
        <taxon>Actinomycetota</taxon>
        <taxon>Actinomycetes</taxon>
        <taxon>Pseudonocardiales</taxon>
        <taxon>Pseudonocardiaceae</taxon>
        <taxon>Crossiella</taxon>
    </lineage>
</organism>
<evidence type="ECO:0000256" key="5">
    <source>
        <dbReference type="SAM" id="Phobius"/>
    </source>
</evidence>
<comment type="caution">
    <text evidence="7">The sequence shown here is derived from an EMBL/GenBank/DDBJ whole genome shotgun (WGS) entry which is preliminary data.</text>
</comment>
<keyword evidence="1 7" id="KW-0808">Transferase</keyword>
<dbReference type="CDD" id="cd16917">
    <property type="entry name" value="HATPase_UhpB-NarQ-NarX-like"/>
    <property type="match status" value="1"/>
</dbReference>
<dbReference type="GO" id="GO:0016020">
    <property type="term" value="C:membrane"/>
    <property type="evidence" value="ECO:0007669"/>
    <property type="project" value="InterPro"/>
</dbReference>
<evidence type="ECO:0000313" key="8">
    <source>
        <dbReference type="Proteomes" id="UP000533598"/>
    </source>
</evidence>
<gene>
    <name evidence="7" type="ORF">HNR67_004991</name>
</gene>
<dbReference type="EMBL" id="JACHMH010000001">
    <property type="protein sequence ID" value="MBB4678873.1"/>
    <property type="molecule type" value="Genomic_DNA"/>
</dbReference>
<dbReference type="GO" id="GO:0000155">
    <property type="term" value="F:phosphorelay sensor kinase activity"/>
    <property type="evidence" value="ECO:0007669"/>
    <property type="project" value="InterPro"/>
</dbReference>
<dbReference type="Pfam" id="PF07730">
    <property type="entry name" value="HisKA_3"/>
    <property type="match status" value="1"/>
</dbReference>
<keyword evidence="8" id="KW-1185">Reference proteome</keyword>
<keyword evidence="2 7" id="KW-0418">Kinase</keyword>
<name>A0A7W7CFM3_9PSEU</name>
<reference evidence="7 8" key="1">
    <citation type="submission" date="2020-08" db="EMBL/GenBank/DDBJ databases">
        <title>Sequencing the genomes of 1000 actinobacteria strains.</title>
        <authorList>
            <person name="Klenk H.-P."/>
        </authorList>
    </citation>
    <scope>NUCLEOTIDE SEQUENCE [LARGE SCALE GENOMIC DNA]</scope>
    <source>
        <strain evidence="7 8">DSM 44230</strain>
    </source>
</reference>